<dbReference type="PANTHER" id="PTHR33572">
    <property type="entry name" value="SPORE DEVELOPMENT REGULATOR VOSA"/>
    <property type="match status" value="1"/>
</dbReference>
<keyword evidence="2" id="KW-0805">Transcription regulation</keyword>
<gene>
    <name evidence="7" type="ORF">FA14DRAFT_180079</name>
</gene>
<dbReference type="STRING" id="1280837.A0A316VB45"/>
<feature type="region of interest" description="Disordered" evidence="5">
    <location>
        <begin position="1"/>
        <end position="44"/>
    </location>
</feature>
<evidence type="ECO:0000256" key="3">
    <source>
        <dbReference type="ARBA" id="ARBA00023163"/>
    </source>
</evidence>
<feature type="region of interest" description="Disordered" evidence="5">
    <location>
        <begin position="551"/>
        <end position="587"/>
    </location>
</feature>
<evidence type="ECO:0000313" key="7">
    <source>
        <dbReference type="EMBL" id="PWN33433.1"/>
    </source>
</evidence>
<dbReference type="EMBL" id="KZ819604">
    <property type="protein sequence ID" value="PWN33433.1"/>
    <property type="molecule type" value="Genomic_DNA"/>
</dbReference>
<evidence type="ECO:0000256" key="4">
    <source>
        <dbReference type="ARBA" id="ARBA00023242"/>
    </source>
</evidence>
<dbReference type="AlphaFoldDB" id="A0A316VB45"/>
<feature type="compositionally biased region" description="Basic and acidic residues" evidence="5">
    <location>
        <begin position="92"/>
        <end position="103"/>
    </location>
</feature>
<organism evidence="7 8">
    <name type="scientific">Meira miltonrushii</name>
    <dbReference type="NCBI Taxonomy" id="1280837"/>
    <lineage>
        <taxon>Eukaryota</taxon>
        <taxon>Fungi</taxon>
        <taxon>Dikarya</taxon>
        <taxon>Basidiomycota</taxon>
        <taxon>Ustilaginomycotina</taxon>
        <taxon>Exobasidiomycetes</taxon>
        <taxon>Exobasidiales</taxon>
        <taxon>Brachybasidiaceae</taxon>
        <taxon>Meira</taxon>
    </lineage>
</organism>
<protein>
    <recommendedName>
        <fullName evidence="6">Velvet domain-containing protein</fullName>
    </recommendedName>
</protein>
<feature type="compositionally biased region" description="Basic and acidic residues" evidence="5">
    <location>
        <begin position="19"/>
        <end position="44"/>
    </location>
</feature>
<reference evidence="7 8" key="1">
    <citation type="journal article" date="2018" name="Mol. Biol. Evol.">
        <title>Broad Genomic Sampling Reveals a Smut Pathogenic Ancestry of the Fungal Clade Ustilaginomycotina.</title>
        <authorList>
            <person name="Kijpornyongpan T."/>
            <person name="Mondo S.J."/>
            <person name="Barry K."/>
            <person name="Sandor L."/>
            <person name="Lee J."/>
            <person name="Lipzen A."/>
            <person name="Pangilinan J."/>
            <person name="LaButti K."/>
            <person name="Hainaut M."/>
            <person name="Henrissat B."/>
            <person name="Grigoriev I.V."/>
            <person name="Spatafora J.W."/>
            <person name="Aime M.C."/>
        </authorList>
    </citation>
    <scope>NUCLEOTIDE SEQUENCE [LARGE SCALE GENOMIC DNA]</scope>
    <source>
        <strain evidence="7 8">MCA 3882</strain>
    </source>
</reference>
<dbReference type="GeneID" id="37022763"/>
<dbReference type="InterPro" id="IPR037525">
    <property type="entry name" value="Velvet_dom"/>
</dbReference>
<feature type="domain" description="Velvet" evidence="6">
    <location>
        <begin position="403"/>
        <end position="631"/>
    </location>
</feature>
<keyword evidence="3" id="KW-0804">Transcription</keyword>
<accession>A0A316VB45</accession>
<dbReference type="Pfam" id="PF11754">
    <property type="entry name" value="Velvet"/>
    <property type="match status" value="2"/>
</dbReference>
<keyword evidence="8" id="KW-1185">Reference proteome</keyword>
<keyword evidence="4" id="KW-0539">Nucleus</keyword>
<dbReference type="InParanoid" id="A0A316VB45"/>
<dbReference type="PANTHER" id="PTHR33572:SF15">
    <property type="entry name" value="VELVET DOMAIN-CONTAINING PROTEIN"/>
    <property type="match status" value="1"/>
</dbReference>
<feature type="region of interest" description="Disordered" evidence="5">
    <location>
        <begin position="91"/>
        <end position="151"/>
    </location>
</feature>
<dbReference type="PROSITE" id="PS51821">
    <property type="entry name" value="VELVET"/>
    <property type="match status" value="1"/>
</dbReference>
<comment type="subcellular location">
    <subcellularLocation>
        <location evidence="1">Nucleus</location>
    </subcellularLocation>
</comment>
<dbReference type="Gene3D" id="2.60.40.3960">
    <property type="entry name" value="Velvet domain"/>
    <property type="match status" value="1"/>
</dbReference>
<evidence type="ECO:0000259" key="6">
    <source>
        <dbReference type="PROSITE" id="PS51821"/>
    </source>
</evidence>
<name>A0A316VB45_9BASI</name>
<feature type="compositionally biased region" description="Basic and acidic residues" evidence="5">
    <location>
        <begin position="118"/>
        <end position="133"/>
    </location>
</feature>
<feature type="compositionally biased region" description="Polar residues" evidence="5">
    <location>
        <begin position="1"/>
        <end position="10"/>
    </location>
</feature>
<dbReference type="InterPro" id="IPR021740">
    <property type="entry name" value="Velvet"/>
</dbReference>
<dbReference type="GO" id="GO:0005634">
    <property type="term" value="C:nucleus"/>
    <property type="evidence" value="ECO:0007669"/>
    <property type="project" value="UniProtKB-SubCell"/>
</dbReference>
<dbReference type="InterPro" id="IPR038491">
    <property type="entry name" value="Velvet_dom_sf"/>
</dbReference>
<evidence type="ECO:0000256" key="5">
    <source>
        <dbReference type="SAM" id="MobiDB-lite"/>
    </source>
</evidence>
<evidence type="ECO:0000256" key="2">
    <source>
        <dbReference type="ARBA" id="ARBA00023015"/>
    </source>
</evidence>
<evidence type="ECO:0000256" key="1">
    <source>
        <dbReference type="ARBA" id="ARBA00004123"/>
    </source>
</evidence>
<feature type="compositionally biased region" description="Polar residues" evidence="5">
    <location>
        <begin position="564"/>
        <end position="580"/>
    </location>
</feature>
<feature type="compositionally biased region" description="Basic and acidic residues" evidence="5">
    <location>
        <begin position="348"/>
        <end position="376"/>
    </location>
</feature>
<feature type="region of interest" description="Disordered" evidence="5">
    <location>
        <begin position="329"/>
        <end position="403"/>
    </location>
</feature>
<dbReference type="Proteomes" id="UP000245771">
    <property type="component" value="Unassembled WGS sequence"/>
</dbReference>
<dbReference type="OrthoDB" id="3056235at2759"/>
<dbReference type="RefSeq" id="XP_025353735.1">
    <property type="nucleotide sequence ID" value="XM_025500982.1"/>
</dbReference>
<evidence type="ECO:0000313" key="8">
    <source>
        <dbReference type="Proteomes" id="UP000245771"/>
    </source>
</evidence>
<proteinExistence type="predicted"/>
<sequence>MLSLQSSGPSQHYRRIPQRSKDSSRMESCSDDKPYRQSSEDRTLKMQFDNDYDLSELNHQSIGNRYAFPPIEHSIKPDNIRKRVESWMGTHADLHGGKDDRPPANDNTRFSLQKRRRMMDAESERGSLSRNLEDEPFYPHLSSSSPIEPTETVRKNQLYRSNFNFGETTIDSIPIKAPTELRKGRINSSNCEERKPFTPVQRPKTCLSTSSSAVTTFSESESNNSNQNSLDSVQSFSFFSPTKSSAAASSISTGGEELYRQPLKCNLFGKFGSKRADHALYADQVDKDRDNRLKQDPQQSNFSISSLLCSSAPSDHNKHSRAPIQTNLHSAEGTGESEANTSGSAMAEHGHESEIGERRSDEQQREGDGSGRERRSGSGHGGGGGDDRQSSASTGLGKAGEDTDGRRYHLRIVQQPEKGCAFGSDVLSRLAIAPPLIVQIRVTDLQNNEVEIDDEIPLLTCQVNLLTEDGQNADMITSLTNVQHPVTMLYGTLTASAVQLPDVRQRLRTFFIFPEISIRSKGRFRLNINLFKLPLFGQNVRQALDVVQESAPASSTELSRDTSRSNASPTPATESQTRPSSPRRIVPGTSHTLVSIISEPIDVVPPSEYQAPHITDLTRHFAANGVGLLMPYTQAAEN</sequence>